<sequence length="177" mass="19646">MWLVFLLGGSILGIWLDLRLWPAWWGSLAWHLISALLGLGLFRLVVRISRVTGRWLARCGRAGDLPRMETNRLVVVGPYACMRHPMHLGLMLFPLAFALVLGSPAFVLILAPLEALVIVGLVFAVEEREARIKFGGDYAAYASRVPPFNLSPDCLRRLLTEPPANPDCSNPFKLASE</sequence>
<proteinExistence type="predicted"/>
<accession>A0A7C4Z6K0</accession>
<dbReference type="EMBL" id="DRPZ01000218">
    <property type="protein sequence ID" value="HGY10095.1"/>
    <property type="molecule type" value="Genomic_DNA"/>
</dbReference>
<evidence type="ECO:0000313" key="6">
    <source>
        <dbReference type="EMBL" id="HGY10095.1"/>
    </source>
</evidence>
<keyword evidence="2 5" id="KW-0812">Transmembrane</keyword>
<reference evidence="6" key="1">
    <citation type="journal article" date="2020" name="mSystems">
        <title>Genome- and Community-Level Interaction Insights into Carbon Utilization and Element Cycling Functions of Hydrothermarchaeota in Hydrothermal Sediment.</title>
        <authorList>
            <person name="Zhou Z."/>
            <person name="Liu Y."/>
            <person name="Xu W."/>
            <person name="Pan J."/>
            <person name="Luo Z.H."/>
            <person name="Li M."/>
        </authorList>
    </citation>
    <scope>NUCLEOTIDE SEQUENCE [LARGE SCALE GENOMIC DNA]</scope>
    <source>
        <strain evidence="6">HyVt-570</strain>
    </source>
</reference>
<comment type="caution">
    <text evidence="6">The sequence shown here is derived from an EMBL/GenBank/DDBJ whole genome shotgun (WGS) entry which is preliminary data.</text>
</comment>
<keyword evidence="4 5" id="KW-0472">Membrane</keyword>
<feature type="transmembrane region" description="Helical" evidence="5">
    <location>
        <begin position="23"/>
        <end position="46"/>
    </location>
</feature>
<dbReference type="GO" id="GO:0012505">
    <property type="term" value="C:endomembrane system"/>
    <property type="evidence" value="ECO:0007669"/>
    <property type="project" value="UniProtKB-SubCell"/>
</dbReference>
<protein>
    <submittedName>
        <fullName evidence="6">Isoprenylcysteine carboxylmethyltransferase family protein</fullName>
    </submittedName>
</protein>
<feature type="transmembrane region" description="Helical" evidence="5">
    <location>
        <begin position="92"/>
        <end position="125"/>
    </location>
</feature>
<dbReference type="InterPro" id="IPR007318">
    <property type="entry name" value="Phopholipid_MeTrfase"/>
</dbReference>
<evidence type="ECO:0000256" key="4">
    <source>
        <dbReference type="ARBA" id="ARBA00023136"/>
    </source>
</evidence>
<gene>
    <name evidence="6" type="ORF">ENK37_08620</name>
</gene>
<dbReference type="Proteomes" id="UP000885759">
    <property type="component" value="Unassembled WGS sequence"/>
</dbReference>
<dbReference type="Gene3D" id="1.20.120.1630">
    <property type="match status" value="1"/>
</dbReference>
<comment type="subcellular location">
    <subcellularLocation>
        <location evidence="1">Endomembrane system</location>
        <topology evidence="1">Multi-pass membrane protein</topology>
    </subcellularLocation>
</comment>
<name>A0A7C4Z6K0_9DEIN</name>
<evidence type="ECO:0000256" key="2">
    <source>
        <dbReference type="ARBA" id="ARBA00022692"/>
    </source>
</evidence>
<evidence type="ECO:0000256" key="3">
    <source>
        <dbReference type="ARBA" id="ARBA00022989"/>
    </source>
</evidence>
<dbReference type="AlphaFoldDB" id="A0A7C4Z6K0"/>
<evidence type="ECO:0000256" key="5">
    <source>
        <dbReference type="SAM" id="Phobius"/>
    </source>
</evidence>
<evidence type="ECO:0000256" key="1">
    <source>
        <dbReference type="ARBA" id="ARBA00004127"/>
    </source>
</evidence>
<dbReference type="Pfam" id="PF04191">
    <property type="entry name" value="PEMT"/>
    <property type="match status" value="1"/>
</dbReference>
<keyword evidence="3 5" id="KW-1133">Transmembrane helix</keyword>
<organism evidence="6">
    <name type="scientific">Oceanithermus profundus</name>
    <dbReference type="NCBI Taxonomy" id="187137"/>
    <lineage>
        <taxon>Bacteria</taxon>
        <taxon>Thermotogati</taxon>
        <taxon>Deinococcota</taxon>
        <taxon>Deinococci</taxon>
        <taxon>Thermales</taxon>
        <taxon>Thermaceae</taxon>
        <taxon>Oceanithermus</taxon>
    </lineage>
</organism>